<dbReference type="Gene3D" id="2.180.10.10">
    <property type="entry name" value="RHS repeat-associated core"/>
    <property type="match status" value="1"/>
</dbReference>
<proteinExistence type="predicted"/>
<gene>
    <name evidence="2" type="ORF">SDC9_62067</name>
</gene>
<feature type="region of interest" description="Disordered" evidence="1">
    <location>
        <begin position="1"/>
        <end position="23"/>
    </location>
</feature>
<organism evidence="2">
    <name type="scientific">bioreactor metagenome</name>
    <dbReference type="NCBI Taxonomy" id="1076179"/>
    <lineage>
        <taxon>unclassified sequences</taxon>
        <taxon>metagenomes</taxon>
        <taxon>ecological metagenomes</taxon>
    </lineage>
</organism>
<accession>A0A644XHL6</accession>
<reference evidence="2" key="1">
    <citation type="submission" date="2019-08" db="EMBL/GenBank/DDBJ databases">
        <authorList>
            <person name="Kucharzyk K."/>
            <person name="Murdoch R.W."/>
            <person name="Higgins S."/>
            <person name="Loffler F."/>
        </authorList>
    </citation>
    <scope>NUCLEOTIDE SEQUENCE</scope>
</reference>
<dbReference type="InterPro" id="IPR050708">
    <property type="entry name" value="T6SS_VgrG/RHS"/>
</dbReference>
<evidence type="ECO:0000256" key="1">
    <source>
        <dbReference type="SAM" id="MobiDB-lite"/>
    </source>
</evidence>
<dbReference type="Gene3D" id="3.40.50.1820">
    <property type="entry name" value="alpha/beta hydrolase"/>
    <property type="match status" value="1"/>
</dbReference>
<evidence type="ECO:0000313" key="2">
    <source>
        <dbReference type="EMBL" id="MPM15696.1"/>
    </source>
</evidence>
<protein>
    <recommendedName>
        <fullName evidence="3">Fungal lipase-like domain-containing protein</fullName>
    </recommendedName>
</protein>
<dbReference type="EMBL" id="VSSQ01002485">
    <property type="protein sequence ID" value="MPM15696.1"/>
    <property type="molecule type" value="Genomic_DNA"/>
</dbReference>
<feature type="compositionally biased region" description="Basic and acidic residues" evidence="1">
    <location>
        <begin position="283"/>
        <end position="296"/>
    </location>
</feature>
<sequence>MDNYRFGFNGKENDNEVKGTGNQQDYGMRIYDPRLGRFLSADPLIVQQQKYPELSPYQFASNTPIIAIDLDGLEAFAIHGSCQSNSKFVFSYSVEKQLMRIGGNTQIDRNFKWDAPLLNKETDRFISAIALTIHVMKTRASMLASGQIKENEPVTLIGYSHGGNVAIQAAGLLSKIGINVNLITVATPAYNGKNDNENPANHPGIKNHYSFVHVDDPVQTYAGGDIYYFNDKTNNFVLEDTEMDSYGSAVQWDPHKNLPWSDDFAKFLKDVPQMKSDPSSTKVFDEKAKEYNQPKQ</sequence>
<dbReference type="NCBIfam" id="TIGR03696">
    <property type="entry name" value="Rhs_assc_core"/>
    <property type="match status" value="1"/>
</dbReference>
<dbReference type="InterPro" id="IPR029058">
    <property type="entry name" value="AB_hydrolase_fold"/>
</dbReference>
<name>A0A644XHL6_9ZZZZ</name>
<evidence type="ECO:0008006" key="3">
    <source>
        <dbReference type="Google" id="ProtNLM"/>
    </source>
</evidence>
<dbReference type="SUPFAM" id="SSF53474">
    <property type="entry name" value="alpha/beta-Hydrolases"/>
    <property type="match status" value="1"/>
</dbReference>
<dbReference type="PANTHER" id="PTHR32305:SF15">
    <property type="entry name" value="PROTEIN RHSA-RELATED"/>
    <property type="match status" value="1"/>
</dbReference>
<dbReference type="PANTHER" id="PTHR32305">
    <property type="match status" value="1"/>
</dbReference>
<dbReference type="InterPro" id="IPR022385">
    <property type="entry name" value="Rhs_assc_core"/>
</dbReference>
<feature type="region of interest" description="Disordered" evidence="1">
    <location>
        <begin position="273"/>
        <end position="296"/>
    </location>
</feature>
<dbReference type="AlphaFoldDB" id="A0A644XHL6"/>
<comment type="caution">
    <text evidence="2">The sequence shown here is derived from an EMBL/GenBank/DDBJ whole genome shotgun (WGS) entry which is preliminary data.</text>
</comment>